<dbReference type="SMART" id="SM00901">
    <property type="entry name" value="FRG"/>
    <property type="match status" value="1"/>
</dbReference>
<sequence length="457" mass="51644">MVWAESRDMFNLLMAYDDNAWAIGPGQTGVAEFSISRFLEYTDDGIRERLQPVTESRLAFLTTLPTIFMSELKREEGEEYVTFRLGQILETTIVGRDIRYSFRIDRDYNRMPVVEQGSVIAALNLGRWELSRTHWAVKDGNIEDVLASLPLQQVVAFAPAPPLAAVPAPGVIPDSPPSPNPLSTVQSYIELVLSTPAGSEEEVFYRGHSKVTYKLEPSLFRTNAKGDFTHLQHEAKLVREVLTAQANDFASDEYMLDKLVRMQHYGLPTRLLDVSSNPLVALYFACSKNTDQEGEVIVMRTPASKVRFFDSDTVSCIANLAWLSEDEKNGLDTKLDRDEFNKRELAKKLLHFIKREKPYFEGKIVPADLDQIVFVRGRNTNERIISQSGAFLLFGKEAILPETGLSELQIERIRITNKIEILEQLEKLNIRSSTIYPGIEKTTAEIAKKYETVDIAG</sequence>
<reference evidence="3" key="1">
    <citation type="journal article" date="2019" name="Int. J. Syst. Evol. Microbiol.">
        <title>The Global Catalogue of Microorganisms (GCM) 10K type strain sequencing project: providing services to taxonomists for standard genome sequencing and annotation.</title>
        <authorList>
            <consortium name="The Broad Institute Genomics Platform"/>
            <consortium name="The Broad Institute Genome Sequencing Center for Infectious Disease"/>
            <person name="Wu L."/>
            <person name="Ma J."/>
        </authorList>
    </citation>
    <scope>NUCLEOTIDE SEQUENCE [LARGE SCALE GENOMIC DNA]</scope>
    <source>
        <strain evidence="3">NBRC 112416</strain>
    </source>
</reference>
<accession>A0ABQ5WE39</accession>
<feature type="domain" description="FRG" evidence="1">
    <location>
        <begin position="199"/>
        <end position="297"/>
    </location>
</feature>
<dbReference type="Proteomes" id="UP001156691">
    <property type="component" value="Unassembled WGS sequence"/>
</dbReference>
<keyword evidence="3" id="KW-1185">Reference proteome</keyword>
<proteinExistence type="predicted"/>
<gene>
    <name evidence="2" type="ORF">GCM10010862_53200</name>
</gene>
<evidence type="ECO:0000313" key="3">
    <source>
        <dbReference type="Proteomes" id="UP001156691"/>
    </source>
</evidence>
<evidence type="ECO:0000313" key="2">
    <source>
        <dbReference type="EMBL" id="GLQ58061.1"/>
    </source>
</evidence>
<evidence type="ECO:0000259" key="1">
    <source>
        <dbReference type="SMART" id="SM00901"/>
    </source>
</evidence>
<dbReference type="Pfam" id="PF08867">
    <property type="entry name" value="FRG"/>
    <property type="match status" value="1"/>
</dbReference>
<organism evidence="2 3">
    <name type="scientific">Devosia nitrariae</name>
    <dbReference type="NCBI Taxonomy" id="2071872"/>
    <lineage>
        <taxon>Bacteria</taxon>
        <taxon>Pseudomonadati</taxon>
        <taxon>Pseudomonadota</taxon>
        <taxon>Alphaproteobacteria</taxon>
        <taxon>Hyphomicrobiales</taxon>
        <taxon>Devosiaceae</taxon>
        <taxon>Devosia</taxon>
    </lineage>
</organism>
<comment type="caution">
    <text evidence="2">The sequence shown here is derived from an EMBL/GenBank/DDBJ whole genome shotgun (WGS) entry which is preliminary data.</text>
</comment>
<dbReference type="InterPro" id="IPR014966">
    <property type="entry name" value="FRG-dom"/>
</dbReference>
<name>A0ABQ5WE39_9HYPH</name>
<dbReference type="EMBL" id="BSNS01000029">
    <property type="protein sequence ID" value="GLQ58061.1"/>
    <property type="molecule type" value="Genomic_DNA"/>
</dbReference>
<protein>
    <recommendedName>
        <fullName evidence="1">FRG domain-containing protein</fullName>
    </recommendedName>
</protein>